<dbReference type="InterPro" id="IPR001611">
    <property type="entry name" value="Leu-rich_rpt"/>
</dbReference>
<dbReference type="Pfam" id="PF08263">
    <property type="entry name" value="LRRNT_2"/>
    <property type="match status" value="1"/>
</dbReference>
<evidence type="ECO:0000256" key="4">
    <source>
        <dbReference type="ARBA" id="ARBA00022729"/>
    </source>
</evidence>
<protein>
    <submittedName>
        <fullName evidence="12">Receptor-like protein 12</fullName>
    </submittedName>
</protein>
<evidence type="ECO:0000256" key="5">
    <source>
        <dbReference type="ARBA" id="ARBA00022737"/>
    </source>
</evidence>
<evidence type="ECO:0000259" key="10">
    <source>
        <dbReference type="Pfam" id="PF08263"/>
    </source>
</evidence>
<proteinExistence type="predicted"/>
<keyword evidence="7" id="KW-0472">Membrane</keyword>
<dbReference type="PANTHER" id="PTHR48061:SF46">
    <property type="entry name" value="LEUCINE-RICH REPEAT-CONTAINING N-TERMINAL PLANT-TYPE DOMAIN-CONTAINING PROTEIN"/>
    <property type="match status" value="1"/>
</dbReference>
<reference evidence="11" key="1">
    <citation type="journal article" date="1997" name="Nucleic Acids Res.">
        <title>tRNAscan-SE: a program for improved detection of transfer RNA genes in genomic sequence.</title>
        <authorList>
            <person name="Lowe T.M."/>
            <person name="Eddy S.R."/>
        </authorList>
    </citation>
    <scope>NUCLEOTIDE SEQUENCE [LARGE SCALE GENOMIC DNA]</scope>
    <source>
        <strain evidence="11">r\B97-61/B2</strain>
    </source>
</reference>
<dbReference type="RefSeq" id="XP_017979763.1">
    <property type="nucleotide sequence ID" value="XM_018124274.1"/>
</dbReference>
<dbReference type="InterPro" id="IPR036397">
    <property type="entry name" value="RNaseH_sf"/>
</dbReference>
<evidence type="ECO:0000256" key="1">
    <source>
        <dbReference type="ARBA" id="ARBA00004479"/>
    </source>
</evidence>
<dbReference type="SUPFAM" id="SSF52047">
    <property type="entry name" value="RNI-like"/>
    <property type="match status" value="1"/>
</dbReference>
<evidence type="ECO:0000313" key="11">
    <source>
        <dbReference type="Proteomes" id="UP000694886"/>
    </source>
</evidence>
<dbReference type="InterPro" id="IPR046956">
    <property type="entry name" value="RLP23-like"/>
</dbReference>
<dbReference type="KEGG" id="tcc:18594193"/>
<name>A0AB32WK46_THECC</name>
<evidence type="ECO:0000256" key="8">
    <source>
        <dbReference type="ARBA" id="ARBA00023170"/>
    </source>
</evidence>
<reference evidence="12" key="2">
    <citation type="submission" date="2025-08" db="UniProtKB">
        <authorList>
            <consortium name="RefSeq"/>
        </authorList>
    </citation>
    <scope>IDENTIFICATION</scope>
</reference>
<comment type="subcellular location">
    <subcellularLocation>
        <location evidence="1">Membrane</location>
        <topology evidence="1">Single-pass type I membrane protein</topology>
    </subcellularLocation>
</comment>
<dbReference type="Pfam" id="PF00560">
    <property type="entry name" value="LRR_1"/>
    <property type="match status" value="5"/>
</dbReference>
<dbReference type="Gene3D" id="3.80.10.10">
    <property type="entry name" value="Ribonuclease Inhibitor"/>
    <property type="match status" value="3"/>
</dbReference>
<organism evidence="11 12">
    <name type="scientific">Theobroma cacao</name>
    <name type="common">Cacao</name>
    <name type="synonym">Cocoa</name>
    <dbReference type="NCBI Taxonomy" id="3641"/>
    <lineage>
        <taxon>Eukaryota</taxon>
        <taxon>Viridiplantae</taxon>
        <taxon>Streptophyta</taxon>
        <taxon>Embryophyta</taxon>
        <taxon>Tracheophyta</taxon>
        <taxon>Spermatophyta</taxon>
        <taxon>Magnoliopsida</taxon>
        <taxon>eudicotyledons</taxon>
        <taxon>Gunneridae</taxon>
        <taxon>Pentapetalae</taxon>
        <taxon>rosids</taxon>
        <taxon>malvids</taxon>
        <taxon>Malvales</taxon>
        <taxon>Malvaceae</taxon>
        <taxon>Byttnerioideae</taxon>
        <taxon>Theobroma</taxon>
    </lineage>
</organism>
<dbReference type="Gene3D" id="3.30.420.10">
    <property type="entry name" value="Ribonuclease H-like superfamily/Ribonuclease H"/>
    <property type="match status" value="1"/>
</dbReference>
<evidence type="ECO:0000256" key="9">
    <source>
        <dbReference type="ARBA" id="ARBA00023180"/>
    </source>
</evidence>
<dbReference type="GO" id="GO:0003676">
    <property type="term" value="F:nucleic acid binding"/>
    <property type="evidence" value="ECO:0007669"/>
    <property type="project" value="InterPro"/>
</dbReference>
<dbReference type="AlphaFoldDB" id="A0AB32WK46"/>
<keyword evidence="6" id="KW-1133">Transmembrane helix</keyword>
<keyword evidence="9" id="KW-0325">Glycoprotein</keyword>
<evidence type="ECO:0000256" key="7">
    <source>
        <dbReference type="ARBA" id="ARBA00023136"/>
    </source>
</evidence>
<evidence type="ECO:0000256" key="2">
    <source>
        <dbReference type="ARBA" id="ARBA00022614"/>
    </source>
</evidence>
<dbReference type="PANTHER" id="PTHR48061">
    <property type="entry name" value="LEUCINE-RICH REPEAT RECEPTOR PROTEIN KINASE EMS1-LIKE-RELATED"/>
    <property type="match status" value="1"/>
</dbReference>
<dbReference type="Proteomes" id="UP000694886">
    <property type="component" value="Chromosome 7"/>
</dbReference>
<evidence type="ECO:0000256" key="3">
    <source>
        <dbReference type="ARBA" id="ARBA00022692"/>
    </source>
</evidence>
<evidence type="ECO:0000256" key="6">
    <source>
        <dbReference type="ARBA" id="ARBA00022989"/>
    </source>
</evidence>
<dbReference type="SUPFAM" id="SSF52058">
    <property type="entry name" value="L domain-like"/>
    <property type="match status" value="1"/>
</dbReference>
<keyword evidence="5" id="KW-0677">Repeat</keyword>
<keyword evidence="4" id="KW-0732">Signal</keyword>
<dbReference type="GeneID" id="18594193"/>
<keyword evidence="8" id="KW-0675">Receptor</keyword>
<keyword evidence="2" id="KW-0433">Leucine-rich repeat</keyword>
<keyword evidence="3" id="KW-0812">Transmembrane</keyword>
<dbReference type="Gramene" id="Tc07v2_t009030.1">
    <property type="protein sequence ID" value="Tc07v2_p009030.1"/>
    <property type="gene ID" value="Tc07v2_g009030"/>
</dbReference>
<dbReference type="InterPro" id="IPR032675">
    <property type="entry name" value="LRR_dom_sf"/>
</dbReference>
<evidence type="ECO:0000313" key="12">
    <source>
        <dbReference type="RefSeq" id="XP_017979763.1"/>
    </source>
</evidence>
<sequence length="696" mass="77909">MFVVQIFVYGTPETKCYLQTKPNNLVNNLLSSPPLPQLCPPEHSSALIQFKSSLSFPSCFACGDSYPKTEFWSQSRDCCSWEGVTCHSMTGHVIGLDLSCSRLKESLPSNSSLFLLQDLRWPNLAHLEFTGSQIPPEFSKLRSLTYLNLSHIGIDCSVTEHISPLAELGSLDQSSLLLKLDNHHFNMLVHNLTNGYLPKSNRSTSLRFLHLSGTSFLEELPDSMGNLENLEELDLSFCHFTGSIPLSLGNLTKITFLHLKFNNFEGHIPDVFGNFKKLIKLYFSFNNFHGLLPSSAFNLTRLTDIGLNNNHLAGPLPDNVSGLSNRQNLLYLQTCLMAEYQSNFLGRLFRLLTFTQIHFKYHFQLHQCQYITSSFSENELTGEIPSGFYDITFPQVLDLSKNNLSGIIPKCLGNCGSLSVMNLRMNNFDGKIPRSLTSHIPLSLGKLLALESLDLSSNMIEGSILMQLRNLIFLAVLNLSQNNLMGPVPKGNQFDTFTNNSYVGNLRFCGFPLSNECGESEGREPPPSIFDEDDDKGGAFTWKFAMMGYGCGLVLRLSMGYIVFTTGKPAWLVKIIQRAPHQRVRSDLVVKMLGFFTSVGSAKMKCLKYIEEIPDFITESFRSILESDSVRAIKWTKSPDLAPWNLRNQVLHILVLASKVKQWQIQHAIRSGNTIADSLAKPGVGGDQYLLLLHSV</sequence>
<gene>
    <name evidence="12" type="primary">LOC18594193</name>
</gene>
<feature type="domain" description="Leucine-rich repeat-containing N-terminal plant-type" evidence="10">
    <location>
        <begin position="45"/>
        <end position="86"/>
    </location>
</feature>
<accession>A0AB32WK46</accession>
<dbReference type="GO" id="GO:0016020">
    <property type="term" value="C:membrane"/>
    <property type="evidence" value="ECO:0007669"/>
    <property type="project" value="UniProtKB-SubCell"/>
</dbReference>
<dbReference type="InterPro" id="IPR013210">
    <property type="entry name" value="LRR_N_plant-typ"/>
</dbReference>